<dbReference type="PANTHER" id="PTHR12788">
    <property type="entry name" value="PROTEIN-TYROSINE SULFOTRANSFERASE 2"/>
    <property type="match status" value="1"/>
</dbReference>
<feature type="repeat" description="TPR" evidence="2">
    <location>
        <begin position="341"/>
        <end position="374"/>
    </location>
</feature>
<dbReference type="EMBL" id="JAOWLA010000003">
    <property type="protein sequence ID" value="MCV2863940.1"/>
    <property type="molecule type" value="Genomic_DNA"/>
</dbReference>
<keyword evidence="4" id="KW-1185">Reference proteome</keyword>
<dbReference type="Gene3D" id="1.25.40.10">
    <property type="entry name" value="Tetratricopeptide repeat domain"/>
    <property type="match status" value="2"/>
</dbReference>
<feature type="repeat" description="TPR" evidence="2">
    <location>
        <begin position="307"/>
        <end position="340"/>
    </location>
</feature>
<dbReference type="Pfam" id="PF14559">
    <property type="entry name" value="TPR_19"/>
    <property type="match status" value="1"/>
</dbReference>
<comment type="caution">
    <text evidence="3">The sequence shown here is derived from an EMBL/GenBank/DDBJ whole genome shotgun (WGS) entry which is preliminary data.</text>
</comment>
<name>A0ABT2YYI0_9RHOB</name>
<dbReference type="InterPro" id="IPR026634">
    <property type="entry name" value="TPST-like"/>
</dbReference>
<evidence type="ECO:0000313" key="3">
    <source>
        <dbReference type="EMBL" id="MCV2863940.1"/>
    </source>
</evidence>
<keyword evidence="2" id="KW-0802">TPR repeat</keyword>
<evidence type="ECO:0000256" key="2">
    <source>
        <dbReference type="PROSITE-ProRule" id="PRU00339"/>
    </source>
</evidence>
<organism evidence="3 4">
    <name type="scientific">Albidovulum sediminicola</name>
    <dbReference type="NCBI Taxonomy" id="2984331"/>
    <lineage>
        <taxon>Bacteria</taxon>
        <taxon>Pseudomonadati</taxon>
        <taxon>Pseudomonadota</taxon>
        <taxon>Alphaproteobacteria</taxon>
        <taxon>Rhodobacterales</taxon>
        <taxon>Paracoccaceae</taxon>
        <taxon>Albidovulum</taxon>
    </lineage>
</organism>
<dbReference type="PANTHER" id="PTHR12788:SF10">
    <property type="entry name" value="PROTEIN-TYROSINE SULFOTRANSFERASE"/>
    <property type="match status" value="1"/>
</dbReference>
<feature type="repeat" description="TPR" evidence="2">
    <location>
        <begin position="43"/>
        <end position="76"/>
    </location>
</feature>
<dbReference type="Gene3D" id="3.40.50.300">
    <property type="entry name" value="P-loop containing nucleotide triphosphate hydrolases"/>
    <property type="match status" value="1"/>
</dbReference>
<gene>
    <name evidence="3" type="ORF">OE647_04195</name>
</gene>
<dbReference type="SUPFAM" id="SSF48452">
    <property type="entry name" value="TPR-like"/>
    <property type="match status" value="2"/>
</dbReference>
<dbReference type="PROSITE" id="PS50005">
    <property type="entry name" value="TPR"/>
    <property type="match status" value="4"/>
</dbReference>
<dbReference type="InterPro" id="IPR019734">
    <property type="entry name" value="TPR_rpt"/>
</dbReference>
<proteinExistence type="predicted"/>
<dbReference type="Proteomes" id="UP001652503">
    <property type="component" value="Unassembled WGS sequence"/>
</dbReference>
<dbReference type="Pfam" id="PF13429">
    <property type="entry name" value="TPR_15"/>
    <property type="match status" value="1"/>
</dbReference>
<feature type="repeat" description="TPR" evidence="2">
    <location>
        <begin position="203"/>
        <end position="236"/>
    </location>
</feature>
<dbReference type="SMART" id="SM00028">
    <property type="entry name" value="TPR"/>
    <property type="match status" value="6"/>
</dbReference>
<dbReference type="RefSeq" id="WP_263720410.1">
    <property type="nucleotide sequence ID" value="NZ_JAOWLA010000003.1"/>
</dbReference>
<accession>A0ABT2YYI0</accession>
<evidence type="ECO:0000313" key="4">
    <source>
        <dbReference type="Proteomes" id="UP001652503"/>
    </source>
</evidence>
<dbReference type="InterPro" id="IPR027417">
    <property type="entry name" value="P-loop_NTPase"/>
</dbReference>
<keyword evidence="1" id="KW-0808">Transferase</keyword>
<dbReference type="SUPFAM" id="SSF52540">
    <property type="entry name" value="P-loop containing nucleoside triphosphate hydrolases"/>
    <property type="match status" value="1"/>
</dbReference>
<dbReference type="Pfam" id="PF13469">
    <property type="entry name" value="Sulfotransfer_3"/>
    <property type="match status" value="1"/>
</dbReference>
<evidence type="ECO:0000256" key="1">
    <source>
        <dbReference type="ARBA" id="ARBA00022679"/>
    </source>
</evidence>
<reference evidence="3 4" key="1">
    <citation type="submission" date="2022-10" db="EMBL/GenBank/DDBJ databases">
        <title>Defluviimonas sp. nov., isolated from ocean surface water.</title>
        <authorList>
            <person name="He W."/>
            <person name="Wang L."/>
            <person name="Zhang D.-F."/>
        </authorList>
    </citation>
    <scope>NUCLEOTIDE SEQUENCE [LARGE SCALE GENOMIC DNA]</scope>
    <source>
        <strain evidence="3 4">WL0075</strain>
    </source>
</reference>
<protein>
    <submittedName>
        <fullName evidence="3">Sulfotransferase</fullName>
    </submittedName>
</protein>
<dbReference type="InterPro" id="IPR011990">
    <property type="entry name" value="TPR-like_helical_dom_sf"/>
</dbReference>
<sequence length="722" mass="80800">MSVLTADQIQSTYARAMKQQSEKAYEAALHTYGRILKTNPNVAEVHFQIGRILCDTDKASRAILHLRKATTLRPKERAVWMALADAIALGGTVEAEKEFLKALKDAPIDPATRVQLQDRFGARRRRSRPETGGMNRAQMQSLVDLIEAKRPVEAEKLASQMLRQFPKSAIAHNILAAAQALQGNRMGAEASFRAALRLDPNYSEAWEHLGGLLLSMERKPEAMECFRKAVSLCPGSISAVLTLASLQIDAGNAESVLPLLERLSAENETSPEIYSVLGSALSRLRKYEPAELVAGRLVEMMGDAVDAPALAFWAITKTKIGDDDKALEIFDAALRKDPDSPRAVSGKAQLLQTLGRFDEARDLFLHAFDIDPNNGENYRMFSASYKAKPGDPMIERMAQKFEDPTLSDNDRMNLGFGVSKLLEDAKDYDRVFKYLNVANGLMHKINPYDMAKRYHDVAALKEAYAAFDWKAADIPGTTDFAPIFVTGMPRSGTTLIEQIISSHSRVEGAGEVGEAAAAAHSLVMLRGKVRPIGSLKDEEFVALGTDFEKYIRERFPTAPQITDKSIQSYMALGLLKVAMPKAKFVVVRRDPRDNLLSIYKNKFPDETHAYAYDQLDLVKVYGTFVDMVDFWREHVPDWFYEVQYEDLIANPEEETRKLIAACGLEWEDACLSFHENKRKVQTLSVYQVRQPISKASVALWQRYEKDLKPMLDALREGGYVTD</sequence>